<dbReference type="Proteomes" id="UP000677687">
    <property type="component" value="Unassembled WGS sequence"/>
</dbReference>
<keyword evidence="2" id="KW-0812">Transmembrane</keyword>
<feature type="compositionally biased region" description="Low complexity" evidence="1">
    <location>
        <begin position="1146"/>
        <end position="1163"/>
    </location>
</feature>
<keyword evidence="2" id="KW-1133">Transmembrane helix</keyword>
<name>A0A8T4L2M3_9ARCH</name>
<evidence type="ECO:0000256" key="2">
    <source>
        <dbReference type="SAM" id="Phobius"/>
    </source>
</evidence>
<protein>
    <submittedName>
        <fullName evidence="3">Uncharacterized protein</fullName>
    </submittedName>
</protein>
<feature type="compositionally biased region" description="Polar residues" evidence="1">
    <location>
        <begin position="1110"/>
        <end position="1119"/>
    </location>
</feature>
<evidence type="ECO:0000313" key="4">
    <source>
        <dbReference type="Proteomes" id="UP000677687"/>
    </source>
</evidence>
<comment type="caution">
    <text evidence="3">The sequence shown here is derived from an EMBL/GenBank/DDBJ whole genome shotgun (WGS) entry which is preliminary data.</text>
</comment>
<feature type="compositionally biased region" description="Low complexity" evidence="1">
    <location>
        <begin position="1120"/>
        <end position="1136"/>
    </location>
</feature>
<feature type="transmembrane region" description="Helical" evidence="2">
    <location>
        <begin position="1402"/>
        <end position="1423"/>
    </location>
</feature>
<gene>
    <name evidence="3" type="ORF">J4415_01790</name>
</gene>
<dbReference type="EMBL" id="JAGVWD010000022">
    <property type="protein sequence ID" value="MBS3057336.1"/>
    <property type="molecule type" value="Genomic_DNA"/>
</dbReference>
<organism evidence="3 4">
    <name type="scientific">Candidatus Iainarchaeum sp</name>
    <dbReference type="NCBI Taxonomy" id="3101447"/>
    <lineage>
        <taxon>Archaea</taxon>
        <taxon>Candidatus Iainarchaeota</taxon>
        <taxon>Candidatus Iainarchaeia</taxon>
        <taxon>Candidatus Iainarchaeales</taxon>
        <taxon>Candidatus Iainarchaeaceae</taxon>
        <taxon>Candidatus Iainarchaeum</taxon>
    </lineage>
</organism>
<accession>A0A8T4L2M3</accession>
<proteinExistence type="predicted"/>
<evidence type="ECO:0000313" key="3">
    <source>
        <dbReference type="EMBL" id="MBS3057336.1"/>
    </source>
</evidence>
<sequence length="1428" mass="153530">MGSFSRFAILSALLIIALSYASAAFNGTFDTVDANYYTADANVNIRGVSFDPDGLGDMNIVFVIVDANRTLNVTTDDINYWGGRDLNILDNNADGNNVTAGSAQLCDENVFAPGDLNAQNDSNNFAVKGDLNSDLNGVSYKASGKFAGYYVQARRAISATCIGNPAVSFDVNFVLPKWIKPGFKFVYAYRLKKIQSSGLVDTNYTGNYLTDINYDAGRIQMNTPIYITPYITVLRQDSGGRVSGLLRPFGSRSDNNVMLRGVGFPRDANVWIGWKQWTGAGYVRKDINMRADGNGSVYDWNTKADYNTGGTDQNKGIVARDNNGTLVHIDTNDTNGFVPETRGNTNWGFYRNGRNSVVRTGGFDVNIFVPADATIGGPYGDVIDVNYAYSGTSAANPGSGVIDINDAFMGGMDSNFHAFPTVTITETDQNVVVGITAGGLTTSGSAATCSTTTIAQYITISQAMRDGNISDMNSVCNLVISMADANIAMNSGVNMGQGPTRSYDSDMNGRQGQASIDTTDMPEFAIDANITLLNVRSPSGQMPVLARDGFRCPVQFCKNRDNTTPVSASSQDVYGQLTWVWNSVTRDGNIFFRVSTFSTYGTVTFDANIVSPNGGTTIYRKADGNILITFNFQDTNESRDRRRAALYYSDNNTTGYKLIVDDTNILDFLNNTGVDGNISCADSDLNLAKIQVCSYSWDANVPAGVYWIDLNVMDWNYANYLIDSSDNNVIINTPKISVLSPAALVNGSGTLGDGMTDTNLVFTIDLNMRYDFNLNNINTNRMSNMNKFTVFIDVDNNRNNGIDANLYDANRARFLVDLNLDANVTQPTFCNTRGNGGLDGNVGPGTDGNSSDMNCSFDVNMSVAQVGGRTGRVKGEYYVGVDTNNFGAVYTARTVFIEDRRPTATIYRPLDATSYITGTYRIDFNVNDADWYDYNKSDGNFLLADIYYDTDNNLFNGYGTLITNDLNLATRANCKQDTNLADQNSAVDANCSYSWDTSALADGNYNIVIDLNENKVGGTIATDANVSQFSFQVDNSAPTASITYPTIDGATVTSQIIMTYGGSDSQSGIKTFWVRLDSTGLYTNNGINTSYTFSSLACGRQYTLYLKSTNNSDLNSPEKSQTIGTSTCSTGTSSSGPSGGGPGPTTPTTTPTEETVTTDTTPYAPTEDVISEILYNAFSVIAPADGIEAAIERAKAAEDLSNVIRDIQVVKSTSTTNVITYYTNISLKVENPGTKNLENVKVIEIIPKTVALSATEITSEFAFNILVDDPVVEFTVPLIAPGATTTVTYKVQKQIDSNAIASYKAPVVADLQETEVSLCDGIDSDDSNPCTADSCDETTGTVSNVAVADGTECGTGKECSAGECVEIAPEAECTEDADCGTGESCVDGACEAAEAAAAGPDWTLIGGIVVLIIIIAGAAYYFLIMRRR</sequence>
<reference evidence="3" key="2">
    <citation type="submission" date="2021-05" db="EMBL/GenBank/DDBJ databases">
        <title>Protein family content uncovers lineage relationships and bacterial pathway maintenance mechanisms in DPANN archaea.</title>
        <authorList>
            <person name="Castelle C.J."/>
            <person name="Meheust R."/>
            <person name="Jaffe A.L."/>
            <person name="Seitz K."/>
            <person name="Gong X."/>
            <person name="Baker B.J."/>
            <person name="Banfield J.F."/>
        </authorList>
    </citation>
    <scope>NUCLEOTIDE SEQUENCE</scope>
    <source>
        <strain evidence="3">RIFCSPHIGHO2_01_FULL_AR10_44_11</strain>
    </source>
</reference>
<keyword evidence="2" id="KW-0472">Membrane</keyword>
<feature type="region of interest" description="Disordered" evidence="1">
    <location>
        <begin position="1110"/>
        <end position="1163"/>
    </location>
</feature>
<evidence type="ECO:0000256" key="1">
    <source>
        <dbReference type="SAM" id="MobiDB-lite"/>
    </source>
</evidence>
<reference evidence="3" key="1">
    <citation type="submission" date="2021-03" db="EMBL/GenBank/DDBJ databases">
        <authorList>
            <person name="Jaffe A."/>
        </authorList>
    </citation>
    <scope>NUCLEOTIDE SEQUENCE</scope>
    <source>
        <strain evidence="3">RIFCSPHIGHO2_01_FULL_AR10_44_11</strain>
    </source>
</reference>